<dbReference type="EMBL" id="CP064955">
    <property type="protein sequence ID" value="QPK82793.1"/>
    <property type="molecule type" value="Genomic_DNA"/>
</dbReference>
<sequence>MFDQLIDARRVGAADAQMRAALAGSSFIQLSAYHYYPAPAFAALRWYEQRRLRALAAGKCAHRAVLAGRSAARLLGMWTMNFGDFEPVELILPSGNVPGRSRTPTGVRYRRSVLRPDEVVRLHGVRCTSLIRTCFDIAARHGFREGLVAADWLLSHGGVTRAELEGEFAVTGRFKGKGTVRKVLKYATGLSESAFESWFRALLIELGWPFEFQPSVAWYRPDFLIHGFVAVEIDGNSKYEGMTEEQLLREKRRQDTLTNMGLVFARFAPMEIIRDEERVLRTIQLLVENRGRPQLSGQSPNA</sequence>
<organism evidence="1 2">
    <name type="scientific">Corynebacterium qintianiae</name>
    <dbReference type="NCBI Taxonomy" id="2709392"/>
    <lineage>
        <taxon>Bacteria</taxon>
        <taxon>Bacillati</taxon>
        <taxon>Actinomycetota</taxon>
        <taxon>Actinomycetes</taxon>
        <taxon>Mycobacteriales</taxon>
        <taxon>Corynebacteriaceae</taxon>
        <taxon>Corynebacterium</taxon>
    </lineage>
</organism>
<dbReference type="Gene3D" id="3.40.960.10">
    <property type="entry name" value="VSR Endonuclease"/>
    <property type="match status" value="1"/>
</dbReference>
<evidence type="ECO:0000313" key="2">
    <source>
        <dbReference type="Proteomes" id="UP000594586"/>
    </source>
</evidence>
<evidence type="ECO:0000313" key="1">
    <source>
        <dbReference type="EMBL" id="QPK82793.1"/>
    </source>
</evidence>
<dbReference type="RefSeq" id="WP_165004610.1">
    <property type="nucleotide sequence ID" value="NZ_CP064955.1"/>
</dbReference>
<accession>A0A7T0KL71</accession>
<dbReference type="SUPFAM" id="SSF52980">
    <property type="entry name" value="Restriction endonuclease-like"/>
    <property type="match status" value="1"/>
</dbReference>
<dbReference type="AlphaFoldDB" id="A0A7T0KL71"/>
<name>A0A7T0KL71_9CORY</name>
<protein>
    <recommendedName>
        <fullName evidence="3">DUF559 domain-containing protein</fullName>
    </recommendedName>
</protein>
<keyword evidence="2" id="KW-1185">Reference proteome</keyword>
<dbReference type="Proteomes" id="UP000594586">
    <property type="component" value="Chromosome"/>
</dbReference>
<evidence type="ECO:0008006" key="3">
    <source>
        <dbReference type="Google" id="ProtNLM"/>
    </source>
</evidence>
<reference evidence="1 2" key="1">
    <citation type="submission" date="2020-11" db="EMBL/GenBank/DDBJ databases">
        <title>Corynebacterium sp. MC1420.</title>
        <authorList>
            <person name="Zhou J."/>
        </authorList>
    </citation>
    <scope>NUCLEOTIDE SEQUENCE [LARGE SCALE GENOMIC DNA]</scope>
    <source>
        <strain evidence="1 2">MC1420</strain>
    </source>
</reference>
<gene>
    <name evidence="1" type="ORF">G7Y29_07935</name>
</gene>
<proteinExistence type="predicted"/>
<dbReference type="InterPro" id="IPR011335">
    <property type="entry name" value="Restrct_endonuc-II-like"/>
</dbReference>
<dbReference type="KEGG" id="cqn:G7Y29_07935"/>